<dbReference type="Pfam" id="PF04453">
    <property type="entry name" value="LptD"/>
    <property type="match status" value="1"/>
</dbReference>
<dbReference type="Gene3D" id="2.60.450.10">
    <property type="entry name" value="Lipopolysaccharide (LPS) transport protein A like domain"/>
    <property type="match status" value="1"/>
</dbReference>
<evidence type="ECO:0000313" key="4">
    <source>
        <dbReference type="EMBL" id="SPD75733.1"/>
    </source>
</evidence>
<name>A0A445N207_9BACT</name>
<organism evidence="4">
    <name type="scientific">uncultured Desulfobacterium sp</name>
    <dbReference type="NCBI Taxonomy" id="201089"/>
    <lineage>
        <taxon>Bacteria</taxon>
        <taxon>Pseudomonadati</taxon>
        <taxon>Thermodesulfobacteriota</taxon>
        <taxon>Desulfobacteria</taxon>
        <taxon>Desulfobacterales</taxon>
        <taxon>Desulfobacteriaceae</taxon>
        <taxon>Desulfobacterium</taxon>
        <taxon>environmental samples</taxon>
    </lineage>
</organism>
<dbReference type="GO" id="GO:0015920">
    <property type="term" value="P:lipopolysaccharide transport"/>
    <property type="evidence" value="ECO:0007669"/>
    <property type="project" value="InterPro"/>
</dbReference>
<keyword evidence="1" id="KW-0732">Signal</keyword>
<feature type="signal peptide" evidence="1">
    <location>
        <begin position="1"/>
        <end position="26"/>
    </location>
</feature>
<dbReference type="PANTHER" id="PTHR30189:SF1">
    <property type="entry name" value="LPS-ASSEMBLY PROTEIN LPTD"/>
    <property type="match status" value="1"/>
</dbReference>
<dbReference type="HAMAP" id="MF_01411">
    <property type="entry name" value="LPS_assembly_LptD"/>
    <property type="match status" value="1"/>
</dbReference>
<feature type="domain" description="LptD C-terminal" evidence="2">
    <location>
        <begin position="300"/>
        <end position="659"/>
    </location>
</feature>
<dbReference type="PANTHER" id="PTHR30189">
    <property type="entry name" value="LPS-ASSEMBLY PROTEIN"/>
    <property type="match status" value="1"/>
</dbReference>
<evidence type="ECO:0000259" key="3">
    <source>
        <dbReference type="Pfam" id="PF19838"/>
    </source>
</evidence>
<dbReference type="InterPro" id="IPR045659">
    <property type="entry name" value="LptD_2"/>
</dbReference>
<evidence type="ECO:0000259" key="2">
    <source>
        <dbReference type="Pfam" id="PF04453"/>
    </source>
</evidence>
<dbReference type="EMBL" id="OJIN01000217">
    <property type="protein sequence ID" value="SPD75733.1"/>
    <property type="molecule type" value="Genomic_DNA"/>
</dbReference>
<gene>
    <name evidence="4" type="ORF">PITCH_A720073</name>
</gene>
<dbReference type="GO" id="GO:0043165">
    <property type="term" value="P:Gram-negative-bacterium-type cell outer membrane assembly"/>
    <property type="evidence" value="ECO:0007669"/>
    <property type="project" value="InterPro"/>
</dbReference>
<dbReference type="GO" id="GO:1990351">
    <property type="term" value="C:transporter complex"/>
    <property type="evidence" value="ECO:0007669"/>
    <property type="project" value="TreeGrafter"/>
</dbReference>
<reference evidence="4" key="1">
    <citation type="submission" date="2018-01" db="EMBL/GenBank/DDBJ databases">
        <authorList>
            <person name="Regsiter A."/>
            <person name="William W."/>
        </authorList>
    </citation>
    <scope>NUCLEOTIDE SEQUENCE</scope>
    <source>
        <strain evidence="4">TRIP AH-1</strain>
    </source>
</reference>
<dbReference type="Pfam" id="PF19838">
    <property type="entry name" value="LptD_2"/>
    <property type="match status" value="1"/>
</dbReference>
<dbReference type="AlphaFoldDB" id="A0A445N207"/>
<feature type="domain" description="LPS-assembly protein LptD central" evidence="3">
    <location>
        <begin position="184"/>
        <end position="285"/>
    </location>
</feature>
<dbReference type="InterPro" id="IPR020889">
    <property type="entry name" value="LipoPS_assembly_LptD"/>
</dbReference>
<sequence>MHKKSFISVTTIILTFLALSPCFLFAGDLVPKIPFSTDENAPWKITARVMSYKDKETTYEAQGDVVISRGEFVLRAQKAVYNTTTGLANLSGDVRLEKTGGDVLTGQSAVFDSNTKTGMITDGCLFMKENNFYVRGGHIEKLNDDTYLVKDCEVTTCDGPDPAWSITCNQVRVTIEGYGSAKHAALRLRNIPFIYVPYIIFPAKVKRQSGLLPPNIGNSSRNGLDLEIPFFWAISDQTDATFYQRYLSRRGYMQGLEFRFIGDDKSKGALLMDILSDREEKELDDPDDVEISPFPRTNDNRYWFRGRADQDMPLGIVARMDADYVSDQDYLNEFDTSGPGFRTRPDLVDEYGRPFAEKRSPIRRSAVRLSRDAEDYSLQAITDYNQLPGSPLRHYTAQPLGGICFNLLPENISGLPLFFNLDSDYDYVWRKDGQKGHRVLLSPGLTAPLKLGRYVEFEPSFRYYLNPQRYSEAQSDYDDQRLRSYEAEVKLSTNLVRTYDIDIMGAKRFQHKIRPTVSYGNRGYNAGEHARPWFEPIEEEGDENLVTFSLENFFDARMEDQKGNVSYSQWAKLTLSQGYNVEEERNEHEPEREEEPFEPLFAQLTLSPHRMYNFFAESKWDHQKQEITYTDLSLELSVERAGARKDRFGVDYIYDKNPLSVAYLYEDSALAAFLPDKDITESIDLWFDVYISHGLSVGSSFEKDLDIKKGISNRYWLQYQRQCWGLKLVARDEDDDTSVVLMLQLLGLGDTDVL</sequence>
<dbReference type="GO" id="GO:0009279">
    <property type="term" value="C:cell outer membrane"/>
    <property type="evidence" value="ECO:0007669"/>
    <property type="project" value="InterPro"/>
</dbReference>
<dbReference type="InterPro" id="IPR050218">
    <property type="entry name" value="LptD"/>
</dbReference>
<protein>
    <submittedName>
        <fullName evidence="4">Organic solvent tolerance protein</fullName>
    </submittedName>
</protein>
<evidence type="ECO:0000256" key="1">
    <source>
        <dbReference type="SAM" id="SignalP"/>
    </source>
</evidence>
<accession>A0A445N207</accession>
<feature type="chain" id="PRO_5039887469" evidence="1">
    <location>
        <begin position="27"/>
        <end position="754"/>
    </location>
</feature>
<dbReference type="InterPro" id="IPR007543">
    <property type="entry name" value="LptD_C"/>
</dbReference>
<proteinExistence type="inferred from homology"/>